<evidence type="ECO:0000313" key="2">
    <source>
        <dbReference type="Proteomes" id="UP001321473"/>
    </source>
</evidence>
<reference evidence="1 2" key="1">
    <citation type="journal article" date="2023" name="Arcadia Sci">
        <title>De novo assembly of a long-read Amblyomma americanum tick genome.</title>
        <authorList>
            <person name="Chou S."/>
            <person name="Poskanzer K.E."/>
            <person name="Rollins M."/>
            <person name="Thuy-Boun P.S."/>
        </authorList>
    </citation>
    <scope>NUCLEOTIDE SEQUENCE [LARGE SCALE GENOMIC DNA]</scope>
    <source>
        <strain evidence="1">F_SG_1</strain>
        <tissue evidence="1">Salivary glands</tissue>
    </source>
</reference>
<proteinExistence type="predicted"/>
<keyword evidence="2" id="KW-1185">Reference proteome</keyword>
<dbReference type="AlphaFoldDB" id="A0AAQ4F3K5"/>
<evidence type="ECO:0000313" key="1">
    <source>
        <dbReference type="EMBL" id="KAK8781676.1"/>
    </source>
</evidence>
<dbReference type="EMBL" id="JARKHS020007439">
    <property type="protein sequence ID" value="KAK8781676.1"/>
    <property type="molecule type" value="Genomic_DNA"/>
</dbReference>
<accession>A0AAQ4F3K5</accession>
<dbReference type="Proteomes" id="UP001321473">
    <property type="component" value="Unassembled WGS sequence"/>
</dbReference>
<organism evidence="1 2">
    <name type="scientific">Amblyomma americanum</name>
    <name type="common">Lone star tick</name>
    <dbReference type="NCBI Taxonomy" id="6943"/>
    <lineage>
        <taxon>Eukaryota</taxon>
        <taxon>Metazoa</taxon>
        <taxon>Ecdysozoa</taxon>
        <taxon>Arthropoda</taxon>
        <taxon>Chelicerata</taxon>
        <taxon>Arachnida</taxon>
        <taxon>Acari</taxon>
        <taxon>Parasitiformes</taxon>
        <taxon>Ixodida</taxon>
        <taxon>Ixodoidea</taxon>
        <taxon>Ixodidae</taxon>
        <taxon>Amblyomminae</taxon>
        <taxon>Amblyomma</taxon>
    </lineage>
</organism>
<protein>
    <submittedName>
        <fullName evidence="1">Uncharacterized protein</fullName>
    </submittedName>
</protein>
<name>A0AAQ4F3K5_AMBAM</name>
<sequence length="373" mass="41762">MAVRAGREVLMGLKYPADETRRPLYASWLRVLASNQWHDSFDGLMLECLAATPSPTTPEQPLFANMYSVRHPADGPIPDILASVLNLGQLPDLFTDEREPVEPLPTSAGFVDYLADLIRKGGTSRAALDEAGLIIGFCSLALAVAASKPPKEVRAFFRHRLKRALVAAVPTSFNGDMFIPRNRFLCKLALKCVYESGVIKPFFVLLVLGQYAYHLNAEAAPSADIRFLEEGFLNKTKYGRLEVVRLLYAVQKQSGLDAKELNRLIRSYGALRSIAQSSSVVAAFLDHAEEPMQKTRPWCLAPNPSACLDLDLCDHLDYAVRLTALLAPHPEHKLWRRPEFAVVSMSRIKESLLWARVFRRYVRNKKNENSAVR</sequence>
<comment type="caution">
    <text evidence="1">The sequence shown here is derived from an EMBL/GenBank/DDBJ whole genome shotgun (WGS) entry which is preliminary data.</text>
</comment>
<gene>
    <name evidence="1" type="ORF">V5799_016981</name>
</gene>